<protein>
    <submittedName>
        <fullName evidence="1">Uncharacterized protein</fullName>
    </submittedName>
</protein>
<reference evidence="2" key="1">
    <citation type="journal article" date="2022" name="Mol. Ecol. Resour.">
        <title>The genomes of chicory, endive, great burdock and yacon provide insights into Asteraceae palaeo-polyploidization history and plant inulin production.</title>
        <authorList>
            <person name="Fan W."/>
            <person name="Wang S."/>
            <person name="Wang H."/>
            <person name="Wang A."/>
            <person name="Jiang F."/>
            <person name="Liu H."/>
            <person name="Zhao H."/>
            <person name="Xu D."/>
            <person name="Zhang Y."/>
        </authorList>
    </citation>
    <scope>NUCLEOTIDE SEQUENCE [LARGE SCALE GENOMIC DNA]</scope>
    <source>
        <strain evidence="2">cv. Yunnan</strain>
    </source>
</reference>
<keyword evidence="2" id="KW-1185">Reference proteome</keyword>
<evidence type="ECO:0000313" key="1">
    <source>
        <dbReference type="EMBL" id="KAI3802235.1"/>
    </source>
</evidence>
<name>A0ACB9I4E3_9ASTR</name>
<comment type="caution">
    <text evidence="1">The sequence shown here is derived from an EMBL/GenBank/DDBJ whole genome shotgun (WGS) entry which is preliminary data.</text>
</comment>
<proteinExistence type="predicted"/>
<evidence type="ECO:0000313" key="2">
    <source>
        <dbReference type="Proteomes" id="UP001056120"/>
    </source>
</evidence>
<sequence>MESRLATISHTSLCENGLSGLKYDDQGYEFTDGDDKQEGSNHKNTQPESDYYHYDDWRVCFAGRGVELAAFVLFLTKSHIQE</sequence>
<organism evidence="1 2">
    <name type="scientific">Smallanthus sonchifolius</name>
    <dbReference type="NCBI Taxonomy" id="185202"/>
    <lineage>
        <taxon>Eukaryota</taxon>
        <taxon>Viridiplantae</taxon>
        <taxon>Streptophyta</taxon>
        <taxon>Embryophyta</taxon>
        <taxon>Tracheophyta</taxon>
        <taxon>Spermatophyta</taxon>
        <taxon>Magnoliopsida</taxon>
        <taxon>eudicotyledons</taxon>
        <taxon>Gunneridae</taxon>
        <taxon>Pentapetalae</taxon>
        <taxon>asterids</taxon>
        <taxon>campanulids</taxon>
        <taxon>Asterales</taxon>
        <taxon>Asteraceae</taxon>
        <taxon>Asteroideae</taxon>
        <taxon>Heliantheae alliance</taxon>
        <taxon>Millerieae</taxon>
        <taxon>Smallanthus</taxon>
    </lineage>
</organism>
<gene>
    <name evidence="1" type="ORF">L1987_30365</name>
</gene>
<reference evidence="1 2" key="2">
    <citation type="journal article" date="2022" name="Mol. Ecol. Resour.">
        <title>The genomes of chicory, endive, great burdock and yacon provide insights into Asteraceae paleo-polyploidization history and plant inulin production.</title>
        <authorList>
            <person name="Fan W."/>
            <person name="Wang S."/>
            <person name="Wang H."/>
            <person name="Wang A."/>
            <person name="Jiang F."/>
            <person name="Liu H."/>
            <person name="Zhao H."/>
            <person name="Xu D."/>
            <person name="Zhang Y."/>
        </authorList>
    </citation>
    <scope>NUCLEOTIDE SEQUENCE [LARGE SCALE GENOMIC DNA]</scope>
    <source>
        <strain evidence="2">cv. Yunnan</strain>
        <tissue evidence="1">Leaves</tissue>
    </source>
</reference>
<dbReference type="Proteomes" id="UP001056120">
    <property type="component" value="Linkage Group LG10"/>
</dbReference>
<accession>A0ACB9I4E3</accession>
<dbReference type="EMBL" id="CM042027">
    <property type="protein sequence ID" value="KAI3802235.1"/>
    <property type="molecule type" value="Genomic_DNA"/>
</dbReference>